<dbReference type="InterPro" id="IPR050500">
    <property type="entry name" value="Phos_Acetyltrans/Butyryltrans"/>
</dbReference>
<feature type="domain" description="Phosphate acetyl/butaryl transferase" evidence="4">
    <location>
        <begin position="6"/>
        <end position="77"/>
    </location>
</feature>
<dbReference type="InterPro" id="IPR012147">
    <property type="entry name" value="P_Ac_Bu_trans"/>
</dbReference>
<reference evidence="5 6" key="1">
    <citation type="submission" date="2018-08" db="EMBL/GenBank/DDBJ databases">
        <title>Genome analysis of the thermophilic bacterium of the candidate phylum Aminicenantes from deep subsurface aquifer revealed its physiology and ecological role.</title>
        <authorList>
            <person name="Kadnikov V.V."/>
            <person name="Mardanov A.V."/>
            <person name="Beletsky A.V."/>
            <person name="Karnachuk O.V."/>
            <person name="Ravin N.V."/>
        </authorList>
    </citation>
    <scope>NUCLEOTIDE SEQUENCE [LARGE SCALE GENOMIC DNA]</scope>
    <source>
        <strain evidence="5">BY38</strain>
    </source>
</reference>
<organism evidence="5 6">
    <name type="scientific">Candidatus Saccharicenans subterraneus</name>
    <dbReference type="NCBI Taxonomy" id="2508984"/>
    <lineage>
        <taxon>Bacteria</taxon>
        <taxon>Candidatus Aminicenantota</taxon>
        <taxon>Candidatus Aminicenantia</taxon>
        <taxon>Candidatus Aminicenantales</taxon>
        <taxon>Candidatus Saccharicenantaceae</taxon>
        <taxon>Candidatus Saccharicenans</taxon>
    </lineage>
</organism>
<keyword evidence="2" id="KW-0808">Transferase</keyword>
<evidence type="ECO:0000256" key="2">
    <source>
        <dbReference type="ARBA" id="ARBA00022679"/>
    </source>
</evidence>
<comment type="caution">
    <text evidence="5">The sequence shown here is derived from an EMBL/GenBank/DDBJ whole genome shotgun (WGS) entry which is preliminary data.</text>
</comment>
<dbReference type="NCBIfam" id="NF006045">
    <property type="entry name" value="PRK08190.1"/>
    <property type="match status" value="1"/>
</dbReference>
<gene>
    <name evidence="5" type="ORF">OP8BY_0133</name>
</gene>
<comment type="similarity">
    <text evidence="1">Belongs to the phosphate acetyltransferase and butyryltransferase family.</text>
</comment>
<dbReference type="PANTHER" id="PTHR43356:SF2">
    <property type="entry name" value="PHOSPHATE ACETYLTRANSFERASE"/>
    <property type="match status" value="1"/>
</dbReference>
<dbReference type="PIRSF" id="PIRSF000428">
    <property type="entry name" value="P_Ac_trans"/>
    <property type="match status" value="1"/>
</dbReference>
<name>A0A3E2BM05_9BACT</name>
<evidence type="ECO:0000313" key="6">
    <source>
        <dbReference type="Proteomes" id="UP000257323"/>
    </source>
</evidence>
<sequence>MIKKLEDIVSEAKGLPARKLVVACGEDPHTIEAVSRAQVEGLVEVIMVGNKKKIEEVAEKHGLSASIFNIINLADNKAALKQAVKMVREGQGDILMKGLVGTPDYMKAILDKENGLLPPNGLLSHVTVLEIPAYHKLLIVSDVAILVLPDLEQKVKILGYAIEVAQALGIENPYAYILSSVETVSQKVPSTVDAAIIKVMAERGQIKGARVEGPAALDLALSKESAAIKGFKGEGAGDADILIFPNIEAGNVFYKACTILAGARLAALVMGTTAPCVLTSRGDSEESKFYAIGLAALVSARRTGKA</sequence>
<evidence type="ECO:0000256" key="1">
    <source>
        <dbReference type="ARBA" id="ARBA00005656"/>
    </source>
</evidence>
<proteinExistence type="inferred from homology"/>
<evidence type="ECO:0000313" key="5">
    <source>
        <dbReference type="EMBL" id="RFT15758.1"/>
    </source>
</evidence>
<keyword evidence="3" id="KW-0012">Acyltransferase</keyword>
<dbReference type="AlphaFoldDB" id="A0A3E2BM05"/>
<dbReference type="PANTHER" id="PTHR43356">
    <property type="entry name" value="PHOSPHATE ACETYLTRANSFERASE"/>
    <property type="match status" value="1"/>
</dbReference>
<dbReference type="Pfam" id="PF01515">
    <property type="entry name" value="PTA_PTB"/>
    <property type="match status" value="2"/>
</dbReference>
<dbReference type="EMBL" id="QUAH01000007">
    <property type="protein sequence ID" value="RFT15758.1"/>
    <property type="molecule type" value="Genomic_DNA"/>
</dbReference>
<accession>A0A3E2BM05</accession>
<dbReference type="Gene3D" id="3.40.718.10">
    <property type="entry name" value="Isopropylmalate Dehydrogenase"/>
    <property type="match status" value="1"/>
</dbReference>
<evidence type="ECO:0000259" key="4">
    <source>
        <dbReference type="Pfam" id="PF01515"/>
    </source>
</evidence>
<feature type="domain" description="Phosphate acetyl/butaryl transferase" evidence="4">
    <location>
        <begin position="79"/>
        <end position="296"/>
    </location>
</feature>
<dbReference type="InterPro" id="IPR002505">
    <property type="entry name" value="PTA_PTB"/>
</dbReference>
<protein>
    <submittedName>
        <fullName evidence="5">Phosphotransbutyrylase</fullName>
    </submittedName>
</protein>
<evidence type="ECO:0000256" key="3">
    <source>
        <dbReference type="ARBA" id="ARBA00023315"/>
    </source>
</evidence>
<dbReference type="GO" id="GO:0016746">
    <property type="term" value="F:acyltransferase activity"/>
    <property type="evidence" value="ECO:0007669"/>
    <property type="project" value="UniProtKB-KW"/>
</dbReference>
<dbReference type="SUPFAM" id="SSF53659">
    <property type="entry name" value="Isocitrate/Isopropylmalate dehydrogenase-like"/>
    <property type="match status" value="1"/>
</dbReference>
<dbReference type="Proteomes" id="UP000257323">
    <property type="component" value="Unassembled WGS sequence"/>
</dbReference>